<evidence type="ECO:0000313" key="2">
    <source>
        <dbReference type="Proteomes" id="UP001204579"/>
    </source>
</evidence>
<name>A0AAW5N8B2_9BACT</name>
<dbReference type="Gene3D" id="1.10.10.10">
    <property type="entry name" value="Winged helix-like DNA-binding domain superfamily/Winged helix DNA-binding domain"/>
    <property type="match status" value="1"/>
</dbReference>
<comment type="caution">
    <text evidence="1">The sequence shown here is derived from an EMBL/GenBank/DDBJ whole genome shotgun (WGS) entry which is preliminary data.</text>
</comment>
<sequence>MLKEKAGVLAGQIWEVLNGNEGKTQKEIKKAAKIKADKDLFLGLGWLLREDKIEASEKNGELFFVLK</sequence>
<dbReference type="Pfam" id="PF10771">
    <property type="entry name" value="DUF2582"/>
    <property type="match status" value="1"/>
</dbReference>
<dbReference type="GeneID" id="82442483"/>
<protein>
    <submittedName>
        <fullName evidence="1">Winged helix-turn-helix domain-containing protein</fullName>
    </submittedName>
</protein>
<dbReference type="InterPro" id="IPR036388">
    <property type="entry name" value="WH-like_DNA-bd_sf"/>
</dbReference>
<dbReference type="InterPro" id="IPR019707">
    <property type="entry name" value="DUF2582"/>
</dbReference>
<dbReference type="AlphaFoldDB" id="A0AAW5N8B2"/>
<keyword evidence="2" id="KW-1185">Reference proteome</keyword>
<dbReference type="RefSeq" id="WP_018709965.1">
    <property type="nucleotide sequence ID" value="NZ_CALULB010000008.1"/>
</dbReference>
<reference evidence="1 2" key="1">
    <citation type="submission" date="2022-08" db="EMBL/GenBank/DDBJ databases">
        <authorList>
            <person name="Zeman M."/>
            <person name="Kubasova T."/>
        </authorList>
    </citation>
    <scope>NUCLEOTIDE SEQUENCE [LARGE SCALE GENOMIC DNA]</scope>
    <source>
        <strain evidence="1 2">ET62</strain>
    </source>
</reference>
<proteinExistence type="predicted"/>
<organism evidence="1 2">
    <name type="scientific">Phocaeicola barnesiae</name>
    <dbReference type="NCBI Taxonomy" id="376804"/>
    <lineage>
        <taxon>Bacteria</taxon>
        <taxon>Pseudomonadati</taxon>
        <taxon>Bacteroidota</taxon>
        <taxon>Bacteroidia</taxon>
        <taxon>Bacteroidales</taxon>
        <taxon>Bacteroidaceae</taxon>
        <taxon>Phocaeicola</taxon>
    </lineage>
</organism>
<dbReference type="EMBL" id="JANRHJ010000011">
    <property type="protein sequence ID" value="MCR8874475.1"/>
    <property type="molecule type" value="Genomic_DNA"/>
</dbReference>
<gene>
    <name evidence="1" type="ORF">NW209_10685</name>
</gene>
<evidence type="ECO:0000313" key="1">
    <source>
        <dbReference type="EMBL" id="MCR8874475.1"/>
    </source>
</evidence>
<accession>A0AAW5N8B2</accession>
<dbReference type="Proteomes" id="UP001204579">
    <property type="component" value="Unassembled WGS sequence"/>
</dbReference>